<feature type="domain" description="Serine/threonine-protein phosphatase 4 regulatory subunit 3-like central" evidence="4">
    <location>
        <begin position="98"/>
        <end position="200"/>
    </location>
</feature>
<keyword evidence="2" id="KW-0539">Nucleus</keyword>
<comment type="caution">
    <text evidence="5">The sequence shown here is derived from an EMBL/GenBank/DDBJ whole genome shotgun (WGS) entry which is preliminary data.</text>
</comment>
<comment type="subcellular location">
    <subcellularLocation>
        <location evidence="1">Nucleus</location>
    </subcellularLocation>
</comment>
<feature type="compositionally biased region" description="Acidic residues" evidence="3">
    <location>
        <begin position="416"/>
        <end position="431"/>
    </location>
</feature>
<name>A0AAD5MKX5_PARTN</name>
<accession>A0AAD5MKX5</accession>
<organism evidence="5 6">
    <name type="scientific">Parelaphostrongylus tenuis</name>
    <name type="common">Meningeal worm</name>
    <dbReference type="NCBI Taxonomy" id="148309"/>
    <lineage>
        <taxon>Eukaryota</taxon>
        <taxon>Metazoa</taxon>
        <taxon>Ecdysozoa</taxon>
        <taxon>Nematoda</taxon>
        <taxon>Chromadorea</taxon>
        <taxon>Rhabditida</taxon>
        <taxon>Rhabditina</taxon>
        <taxon>Rhabditomorpha</taxon>
        <taxon>Strongyloidea</taxon>
        <taxon>Metastrongylidae</taxon>
        <taxon>Parelaphostrongylus</taxon>
    </lineage>
</organism>
<proteinExistence type="predicted"/>
<dbReference type="InterPro" id="IPR006887">
    <property type="entry name" value="P4R3-like_central_dom"/>
</dbReference>
<dbReference type="GO" id="GO:0006974">
    <property type="term" value="P:DNA damage response"/>
    <property type="evidence" value="ECO:0007669"/>
    <property type="project" value="TreeGrafter"/>
</dbReference>
<reference evidence="5" key="1">
    <citation type="submission" date="2021-06" db="EMBL/GenBank/DDBJ databases">
        <title>Parelaphostrongylus tenuis whole genome reference sequence.</title>
        <authorList>
            <person name="Garwood T.J."/>
            <person name="Larsen P.A."/>
            <person name="Fountain-Jones N.M."/>
            <person name="Garbe J.R."/>
            <person name="Macchietto M.G."/>
            <person name="Kania S.A."/>
            <person name="Gerhold R.W."/>
            <person name="Richards J.E."/>
            <person name="Wolf T.M."/>
        </authorList>
    </citation>
    <scope>NUCLEOTIDE SEQUENCE</scope>
    <source>
        <strain evidence="5">MNPRO001-30</strain>
        <tissue evidence="5">Meninges</tissue>
    </source>
</reference>
<protein>
    <recommendedName>
        <fullName evidence="4">Serine/threonine-protein phosphatase 4 regulatory subunit 3-like central domain-containing protein</fullName>
    </recommendedName>
</protein>
<dbReference type="PANTHER" id="PTHR23318:SF0">
    <property type="entry name" value="SERINE_THREONINE-PROTEIN PHOSPHATASE 4 REGULATORY SUBUNIT 3"/>
    <property type="match status" value="1"/>
</dbReference>
<feature type="compositionally biased region" description="Basic and acidic residues" evidence="3">
    <location>
        <begin position="452"/>
        <end position="462"/>
    </location>
</feature>
<feature type="compositionally biased region" description="Polar residues" evidence="3">
    <location>
        <begin position="378"/>
        <end position="392"/>
    </location>
</feature>
<evidence type="ECO:0000256" key="3">
    <source>
        <dbReference type="SAM" id="MobiDB-lite"/>
    </source>
</evidence>
<evidence type="ECO:0000313" key="6">
    <source>
        <dbReference type="Proteomes" id="UP001196413"/>
    </source>
</evidence>
<dbReference type="Pfam" id="PF04802">
    <property type="entry name" value="PP4R3"/>
    <property type="match status" value="2"/>
</dbReference>
<dbReference type="AlphaFoldDB" id="A0AAD5MKX5"/>
<dbReference type="GO" id="GO:0030289">
    <property type="term" value="C:protein phosphatase 4 complex"/>
    <property type="evidence" value="ECO:0007669"/>
    <property type="project" value="TreeGrafter"/>
</dbReference>
<feature type="region of interest" description="Disordered" evidence="3">
    <location>
        <begin position="309"/>
        <end position="462"/>
    </location>
</feature>
<evidence type="ECO:0000256" key="1">
    <source>
        <dbReference type="ARBA" id="ARBA00004123"/>
    </source>
</evidence>
<dbReference type="PANTHER" id="PTHR23318">
    <property type="entry name" value="ATP SYNTHASE GAMMA-RELATED"/>
    <property type="match status" value="1"/>
</dbReference>
<dbReference type="GO" id="GO:0072542">
    <property type="term" value="F:protein phosphatase activator activity"/>
    <property type="evidence" value="ECO:0007669"/>
    <property type="project" value="TreeGrafter"/>
</dbReference>
<dbReference type="Proteomes" id="UP001196413">
    <property type="component" value="Unassembled WGS sequence"/>
</dbReference>
<dbReference type="GO" id="GO:0005654">
    <property type="term" value="C:nucleoplasm"/>
    <property type="evidence" value="ECO:0007669"/>
    <property type="project" value="TreeGrafter"/>
</dbReference>
<feature type="domain" description="Serine/threonine-protein phosphatase 4 regulatory subunit 3-like central" evidence="4">
    <location>
        <begin position="1"/>
        <end position="85"/>
    </location>
</feature>
<feature type="compositionally biased region" description="Acidic residues" evidence="3">
    <location>
        <begin position="360"/>
        <end position="371"/>
    </location>
</feature>
<evidence type="ECO:0000313" key="5">
    <source>
        <dbReference type="EMBL" id="KAJ1349549.1"/>
    </source>
</evidence>
<dbReference type="EMBL" id="JAHQIW010000689">
    <property type="protein sequence ID" value="KAJ1349549.1"/>
    <property type="molecule type" value="Genomic_DNA"/>
</dbReference>
<evidence type="ECO:0000259" key="4">
    <source>
        <dbReference type="Pfam" id="PF04802"/>
    </source>
</evidence>
<feature type="compositionally biased region" description="Polar residues" evidence="3">
    <location>
        <begin position="340"/>
        <end position="352"/>
    </location>
</feature>
<sequence length="462" mass="52037">MLALLVDHSPQLVRDYLLRQAKDKSDNDVLLNRLLIHMQTDRDPELTSGSQVSQVLRTLLDPDNMVSMQKSDRSEFLSLFYQSTVFRTICSTKYSCFYKANTIFLALGALKMLRTVLAVKDDFYNRYIVREKVLDRVVECFVRNGSRYNLLNSAMLELFDYIRSEDIKLLVKYTVENHMAVFEEVTYVKLFSEMKIRYEQQRDRENSSKASVEQRVPSPAAFVKERQEEQWFDGDDEETTESRKEITEVKKEVKKDPECHRKAAVELMFPSVLRRKNAFDEDDGAVFSGQPATPLTPVNVMAEKKIVIKMNDRSRTPSPLGTPSSSGSQQAAQAREDEVSSSQNNSKENSPTLGIKSLVDYDESDSDEDENSAPNDSMPSSSTGSPVQLSSSHETDGTTRAESAVPVSPIGGDMSSSDDDVSSTSGEEESSPCDASLMRRKRPSCSDDVDDDVMKRIRTSDT</sequence>
<dbReference type="InterPro" id="IPR051137">
    <property type="entry name" value="PP4R3-like"/>
</dbReference>
<gene>
    <name evidence="5" type="ORF">KIN20_005139</name>
</gene>
<keyword evidence="6" id="KW-1185">Reference proteome</keyword>
<feature type="compositionally biased region" description="Low complexity" evidence="3">
    <location>
        <begin position="316"/>
        <end position="333"/>
    </location>
</feature>
<evidence type="ECO:0000256" key="2">
    <source>
        <dbReference type="ARBA" id="ARBA00023242"/>
    </source>
</evidence>